<dbReference type="EMBL" id="VDMD01000003">
    <property type="protein sequence ID" value="TRM67082.1"/>
    <property type="molecule type" value="Genomic_DNA"/>
</dbReference>
<keyword evidence="2" id="KW-1185">Reference proteome</keyword>
<evidence type="ECO:0000313" key="1">
    <source>
        <dbReference type="EMBL" id="TRM67082.1"/>
    </source>
</evidence>
<dbReference type="AlphaFoldDB" id="A0A550CQK1"/>
<sequence length="599" mass="66362">MSKLSDELVQECMRFFYNHHNPSIAKNETASPTFLSPIASSESERNTASSATSYSADPHAVSVEEGLQYYAGIPSYPILIYRTGKEKWSAPKGPEAYDRLKKLLPVFDHPIAEVWNNDLGWKVVGVLDAHHIRFTTIDVVRFKTVVGYEYLEDEGKSSDGPIIGPVTIWVGVLPNTTSPTAAHNSARDVLALLAAYHLDDVDIDFRESMYIRTVGPRLHRHLDELDPLSRIVGPITSTLGLGISTMDTLYAEGTMALYLTKGDGIGTIFGLTSRHVVIPLKANNVDYVYYPNGQAKTVVLLGQRGFAELINTIKLEIGGHGITIERWRSRIAGFKRRELGLDATDVATARAYRLKTQKLVDKAEVAIAALANLLKEVNQHWADPNDRILGRVIRSPAISFGVGPQRFTEDYAIIQLDRDKLGEGFVGNKIDLGQTKLTFVEFTRKCYPHTADWRFRYPVDGLLRLEGILSDDQMRKPDMHGLANEPCLLVVKNGSASGTTIGRANGIFSIVREYLDDSHINQTSMEWAILNYGSSNLEVFSKPGDSGSIIADIRGRIGGMLTGACGNDELSDMTYATPFWWLLERIHTNGSPDVHLNVI</sequence>
<name>A0A550CQK1_9AGAR</name>
<reference evidence="1 2" key="1">
    <citation type="journal article" date="2019" name="New Phytol.">
        <title>Comparative genomics reveals unique wood-decay strategies and fruiting body development in the Schizophyllaceae.</title>
        <authorList>
            <person name="Almasi E."/>
            <person name="Sahu N."/>
            <person name="Krizsan K."/>
            <person name="Balint B."/>
            <person name="Kovacs G.M."/>
            <person name="Kiss B."/>
            <person name="Cseklye J."/>
            <person name="Drula E."/>
            <person name="Henrissat B."/>
            <person name="Nagy I."/>
            <person name="Chovatia M."/>
            <person name="Adam C."/>
            <person name="LaButti K."/>
            <person name="Lipzen A."/>
            <person name="Riley R."/>
            <person name="Grigoriev I.V."/>
            <person name="Nagy L.G."/>
        </authorList>
    </citation>
    <scope>NUCLEOTIDE SEQUENCE [LARGE SCALE GENOMIC DNA]</scope>
    <source>
        <strain evidence="1 2">NL-1724</strain>
    </source>
</reference>
<gene>
    <name evidence="1" type="ORF">BD626DRAFT_452493</name>
</gene>
<accession>A0A550CQK1</accession>
<organism evidence="1 2">
    <name type="scientific">Schizophyllum amplum</name>
    <dbReference type="NCBI Taxonomy" id="97359"/>
    <lineage>
        <taxon>Eukaryota</taxon>
        <taxon>Fungi</taxon>
        <taxon>Dikarya</taxon>
        <taxon>Basidiomycota</taxon>
        <taxon>Agaricomycotina</taxon>
        <taxon>Agaricomycetes</taxon>
        <taxon>Agaricomycetidae</taxon>
        <taxon>Agaricales</taxon>
        <taxon>Schizophyllaceae</taxon>
        <taxon>Schizophyllum</taxon>
    </lineage>
</organism>
<proteinExistence type="predicted"/>
<dbReference type="OrthoDB" id="5424209at2759"/>
<dbReference type="Proteomes" id="UP000320762">
    <property type="component" value="Unassembled WGS sequence"/>
</dbReference>
<comment type="caution">
    <text evidence="1">The sequence shown here is derived from an EMBL/GenBank/DDBJ whole genome shotgun (WGS) entry which is preliminary data.</text>
</comment>
<evidence type="ECO:0000313" key="2">
    <source>
        <dbReference type="Proteomes" id="UP000320762"/>
    </source>
</evidence>
<protein>
    <submittedName>
        <fullName evidence="1">Uncharacterized protein</fullName>
    </submittedName>
</protein>